<keyword evidence="3" id="KW-1185">Reference proteome</keyword>
<dbReference type="SUPFAM" id="SSF48452">
    <property type="entry name" value="TPR-like"/>
    <property type="match status" value="1"/>
</dbReference>
<protein>
    <submittedName>
        <fullName evidence="2">Putative lipoprotein</fullName>
    </submittedName>
</protein>
<accession>L7UA54</accession>
<dbReference type="AlphaFoldDB" id="L7UA54"/>
<dbReference type="eggNOG" id="COG1729">
    <property type="taxonomic scope" value="Bacteria"/>
</dbReference>
<reference evidence="2 3" key="1">
    <citation type="journal article" date="2013" name="Genome Announc.">
        <title>Complete genome sequence of Myxococcus stipitatus strain DSM 14675, a fruiting myxobacterium.</title>
        <authorList>
            <person name="Huntley S."/>
            <person name="Kneip S."/>
            <person name="Treuner-Lange A."/>
            <person name="Sogaard-Andersen L."/>
        </authorList>
    </citation>
    <scope>NUCLEOTIDE SEQUENCE [LARGE SCALE GENOMIC DNA]</scope>
    <source>
        <strain evidence="3">DSM 14675 / JCM 12634 / Mx s8</strain>
    </source>
</reference>
<gene>
    <name evidence="2" type="ordered locus">MYSTI_03458</name>
</gene>
<dbReference type="InterPro" id="IPR011990">
    <property type="entry name" value="TPR-like_helical_dom_sf"/>
</dbReference>
<proteinExistence type="predicted"/>
<name>L7UA54_MYXSD</name>
<dbReference type="RefSeq" id="WP_015349031.1">
    <property type="nucleotide sequence ID" value="NC_020126.1"/>
</dbReference>
<evidence type="ECO:0000313" key="3">
    <source>
        <dbReference type="Proteomes" id="UP000011131"/>
    </source>
</evidence>
<dbReference type="Pfam" id="PF14559">
    <property type="entry name" value="TPR_19"/>
    <property type="match status" value="1"/>
</dbReference>
<dbReference type="Proteomes" id="UP000011131">
    <property type="component" value="Chromosome"/>
</dbReference>
<keyword evidence="1" id="KW-0732">Signal</keyword>
<dbReference type="KEGG" id="msd:MYSTI_03458"/>
<dbReference type="PATRIC" id="fig|1278073.3.peg.3519"/>
<dbReference type="STRING" id="1278073.MYSTI_03458"/>
<dbReference type="Gene3D" id="1.25.40.10">
    <property type="entry name" value="Tetratricopeptide repeat domain"/>
    <property type="match status" value="1"/>
</dbReference>
<evidence type="ECO:0000256" key="1">
    <source>
        <dbReference type="SAM" id="SignalP"/>
    </source>
</evidence>
<dbReference type="HOGENOM" id="CLU_975357_0_0_7"/>
<evidence type="ECO:0000313" key="2">
    <source>
        <dbReference type="EMBL" id="AGC44770.1"/>
    </source>
</evidence>
<organism evidence="2 3">
    <name type="scientific">Myxococcus stipitatus (strain DSM 14675 / JCM 12634 / Mx s8)</name>
    <dbReference type="NCBI Taxonomy" id="1278073"/>
    <lineage>
        <taxon>Bacteria</taxon>
        <taxon>Pseudomonadati</taxon>
        <taxon>Myxococcota</taxon>
        <taxon>Myxococcia</taxon>
        <taxon>Myxococcales</taxon>
        <taxon>Cystobacterineae</taxon>
        <taxon>Myxococcaceae</taxon>
        <taxon>Myxococcus</taxon>
    </lineage>
</organism>
<keyword evidence="2" id="KW-0449">Lipoprotein</keyword>
<feature type="chain" id="PRO_5005688175" evidence="1">
    <location>
        <begin position="41"/>
        <end position="299"/>
    </location>
</feature>
<feature type="signal peptide" evidence="1">
    <location>
        <begin position="1"/>
        <end position="40"/>
    </location>
</feature>
<sequence length="299" mass="32192">MASYPRRDFSPSRTVLARSVIFRLLAVAPLCVLGACASNAASKEEVGALRAELRTLRDSQSRLLERLERMEAHAAVDRARDTSSGSKPLATVKVTAPELGEPLSTTPELSVVKLKPRFEPAPKLSTQVAVVEPESEQVEMFISALPDGAPAASGGGATMVAAREEADPADQADPDVLDADYNKSVSMLRTGNVEGGVERLRRFSEDNPRHPRADNALYFSGLGLMGLNDFKAAARLFERLIATYPAGDAVLDGMLRLAECRMRLNQAADARALYTRVVTQFPGTAAATQAEQRLAALRQ</sequence>
<dbReference type="EMBL" id="CP004025">
    <property type="protein sequence ID" value="AGC44770.1"/>
    <property type="molecule type" value="Genomic_DNA"/>
</dbReference>